<organism evidence="1 2">
    <name type="scientific">Dyella japonica</name>
    <dbReference type="NCBI Taxonomy" id="231455"/>
    <lineage>
        <taxon>Bacteria</taxon>
        <taxon>Pseudomonadati</taxon>
        <taxon>Pseudomonadota</taxon>
        <taxon>Gammaproteobacteria</taxon>
        <taxon>Lysobacterales</taxon>
        <taxon>Rhodanobacteraceae</taxon>
        <taxon>Dyella</taxon>
    </lineage>
</organism>
<dbReference type="EMBL" id="JBEPMU010000004">
    <property type="protein sequence ID" value="MET3653108.1"/>
    <property type="molecule type" value="Genomic_DNA"/>
</dbReference>
<name>A0ABV2JZ87_9GAMM</name>
<reference evidence="1 2" key="1">
    <citation type="submission" date="2024-06" db="EMBL/GenBank/DDBJ databases">
        <title>Sorghum-associated microbial communities from plants grown in Nebraska, USA.</title>
        <authorList>
            <person name="Schachtman D."/>
        </authorList>
    </citation>
    <scope>NUCLEOTIDE SEQUENCE [LARGE SCALE GENOMIC DNA]</scope>
    <source>
        <strain evidence="1 2">1073</strain>
    </source>
</reference>
<dbReference type="Proteomes" id="UP001549184">
    <property type="component" value="Unassembled WGS sequence"/>
</dbReference>
<evidence type="ECO:0000313" key="1">
    <source>
        <dbReference type="EMBL" id="MET3653108.1"/>
    </source>
</evidence>
<proteinExistence type="predicted"/>
<evidence type="ECO:0000313" key="2">
    <source>
        <dbReference type="Proteomes" id="UP001549184"/>
    </source>
</evidence>
<comment type="caution">
    <text evidence="1">The sequence shown here is derived from an EMBL/GenBank/DDBJ whole genome shotgun (WGS) entry which is preliminary data.</text>
</comment>
<gene>
    <name evidence="1" type="ORF">ABIC75_002844</name>
</gene>
<keyword evidence="2" id="KW-1185">Reference proteome</keyword>
<protein>
    <submittedName>
        <fullName evidence="1">Uncharacterized protein</fullName>
    </submittedName>
</protein>
<accession>A0ABV2JZ87</accession>
<sequence length="267" mass="29061">MAKAWLGRLESAAVSEWTLASDLYAGRSFRRIRDVANGLGCRFFVVSAGLGLLDGATAIPSYDLTLSPTGPGALRQRLTHAPLPSEWWASLDGSPFASSLKNLCAGRARVLIALTQPYAEMVGESLANLPEIDRNRLRILGYGLKPYLSPALRQQLIRYDDRLNEIIPGTRLDGASRALAHFAKLVATCPLANPEADQSLVDTALSAVQLPVPASRKRVSDAVLAIHVDRFIRLGLSATNALKRLRSEAQIACEEGRFRRLYEEALG</sequence>